<evidence type="ECO:0000256" key="8">
    <source>
        <dbReference type="RuleBase" id="RU364100"/>
    </source>
</evidence>
<dbReference type="GO" id="GO:0003697">
    <property type="term" value="F:single-stranded DNA binding"/>
    <property type="evidence" value="ECO:0007669"/>
    <property type="project" value="InterPro"/>
</dbReference>
<evidence type="ECO:0000256" key="3">
    <source>
        <dbReference type="ARBA" id="ARBA00022763"/>
    </source>
</evidence>
<gene>
    <name evidence="10" type="primary">yedK</name>
    <name evidence="9" type="ORF">Lmor_2499</name>
    <name evidence="10" type="ORF">NCTC12239_01222</name>
</gene>
<evidence type="ECO:0000256" key="5">
    <source>
        <dbReference type="ARBA" id="ARBA00023124"/>
    </source>
</evidence>
<accession>A0A378JW87</accession>
<keyword evidence="7" id="KW-0456">Lyase</keyword>
<comment type="similarity">
    <text evidence="1 8">Belongs to the SOS response-associated peptidase family.</text>
</comment>
<dbReference type="Gene3D" id="3.90.1680.10">
    <property type="entry name" value="SOS response associated peptidase-like"/>
    <property type="match status" value="1"/>
</dbReference>
<evidence type="ECO:0000256" key="6">
    <source>
        <dbReference type="ARBA" id="ARBA00023125"/>
    </source>
</evidence>
<organism evidence="10 12">
    <name type="scientific">Legionella moravica</name>
    <dbReference type="NCBI Taxonomy" id="39962"/>
    <lineage>
        <taxon>Bacteria</taxon>
        <taxon>Pseudomonadati</taxon>
        <taxon>Pseudomonadota</taxon>
        <taxon>Gammaproteobacteria</taxon>
        <taxon>Legionellales</taxon>
        <taxon>Legionellaceae</taxon>
        <taxon>Legionella</taxon>
    </lineage>
</organism>
<reference evidence="9 11" key="1">
    <citation type="submission" date="2015-11" db="EMBL/GenBank/DDBJ databases">
        <title>Genomic analysis of 38 Legionella species identifies large and diverse effector repertoires.</title>
        <authorList>
            <person name="Burstein D."/>
            <person name="Amaro F."/>
            <person name="Zusman T."/>
            <person name="Lifshitz Z."/>
            <person name="Cohen O."/>
            <person name="Gilbert J.A."/>
            <person name="Pupko T."/>
            <person name="Shuman H.A."/>
            <person name="Segal G."/>
        </authorList>
    </citation>
    <scope>NUCLEOTIDE SEQUENCE [LARGE SCALE GENOMIC DNA]</scope>
    <source>
        <strain evidence="9 11">ATCC 43877</strain>
    </source>
</reference>
<dbReference type="Proteomes" id="UP000054985">
    <property type="component" value="Unassembled WGS sequence"/>
</dbReference>
<dbReference type="Proteomes" id="UP000254040">
    <property type="component" value="Unassembled WGS sequence"/>
</dbReference>
<keyword evidence="6" id="KW-0238">DNA-binding</keyword>
<keyword evidence="3" id="KW-0227">DNA damage</keyword>
<name>A0A378JW87_9GAMM</name>
<dbReference type="GO" id="GO:0008233">
    <property type="term" value="F:peptidase activity"/>
    <property type="evidence" value="ECO:0007669"/>
    <property type="project" value="UniProtKB-KW"/>
</dbReference>
<dbReference type="SUPFAM" id="SSF143081">
    <property type="entry name" value="BB1717-like"/>
    <property type="match status" value="1"/>
</dbReference>
<dbReference type="OrthoDB" id="6192129at2"/>
<dbReference type="EMBL" id="UGOG01000001">
    <property type="protein sequence ID" value="STX62300.1"/>
    <property type="molecule type" value="Genomic_DNA"/>
</dbReference>
<dbReference type="EC" id="3.4.-.-" evidence="8"/>
<dbReference type="RefSeq" id="WP_028383903.1">
    <property type="nucleotide sequence ID" value="NZ_CAAAJG010000051.1"/>
</dbReference>
<evidence type="ECO:0000256" key="2">
    <source>
        <dbReference type="ARBA" id="ARBA00022670"/>
    </source>
</evidence>
<reference evidence="10 12" key="2">
    <citation type="submission" date="2018-06" db="EMBL/GenBank/DDBJ databases">
        <authorList>
            <consortium name="Pathogen Informatics"/>
            <person name="Doyle S."/>
        </authorList>
    </citation>
    <scope>NUCLEOTIDE SEQUENCE [LARGE SCALE GENOMIC DNA]</scope>
    <source>
        <strain evidence="10 12">NCTC12239</strain>
    </source>
</reference>
<dbReference type="GO" id="GO:0106300">
    <property type="term" value="P:protein-DNA covalent cross-linking repair"/>
    <property type="evidence" value="ECO:0007669"/>
    <property type="project" value="InterPro"/>
</dbReference>
<dbReference type="GO" id="GO:0016829">
    <property type="term" value="F:lyase activity"/>
    <property type="evidence" value="ECO:0007669"/>
    <property type="project" value="UniProtKB-KW"/>
</dbReference>
<dbReference type="STRING" id="39962.Lmor_2499"/>
<dbReference type="InterPro" id="IPR003738">
    <property type="entry name" value="SRAP"/>
</dbReference>
<keyword evidence="4 8" id="KW-0378">Hydrolase</keyword>
<dbReference type="Pfam" id="PF02586">
    <property type="entry name" value="SRAP"/>
    <property type="match status" value="1"/>
</dbReference>
<dbReference type="AlphaFoldDB" id="A0A378JW87"/>
<evidence type="ECO:0000313" key="10">
    <source>
        <dbReference type="EMBL" id="STX62300.1"/>
    </source>
</evidence>
<sequence>MCGRFALAAPAAKIKAQFQIEELEELSPRYNIPPGLDILFVCHLDNEQSNSALWLRWGLVPFWAKDKNIGASLANARAETVAEKPAFRQSFKSKRGVIVMSGFFEWRQGIKKQPFYFKNKHDDLLAIAALWDRWQSPDGELIQSCCLITTSANDLMAPVHNRMPVLLNSDSMKVWMDNSRCNQSELLNLLSPYSGSDLMCYPVTTKMNNSRFTLHESIEPIG</sequence>
<proteinExistence type="inferred from homology"/>
<evidence type="ECO:0000313" key="12">
    <source>
        <dbReference type="Proteomes" id="UP000254040"/>
    </source>
</evidence>
<evidence type="ECO:0000256" key="7">
    <source>
        <dbReference type="ARBA" id="ARBA00023239"/>
    </source>
</evidence>
<evidence type="ECO:0000256" key="4">
    <source>
        <dbReference type="ARBA" id="ARBA00022801"/>
    </source>
</evidence>
<dbReference type="PANTHER" id="PTHR13604">
    <property type="entry name" value="DC12-RELATED"/>
    <property type="match status" value="1"/>
</dbReference>
<dbReference type="EMBL" id="LNYN01000035">
    <property type="protein sequence ID" value="KTD31623.1"/>
    <property type="molecule type" value="Genomic_DNA"/>
</dbReference>
<keyword evidence="2 8" id="KW-0645">Protease</keyword>
<keyword evidence="5" id="KW-0190">Covalent protein-DNA linkage</keyword>
<evidence type="ECO:0000313" key="9">
    <source>
        <dbReference type="EMBL" id="KTD31623.1"/>
    </source>
</evidence>
<evidence type="ECO:0000313" key="11">
    <source>
        <dbReference type="Proteomes" id="UP000054985"/>
    </source>
</evidence>
<protein>
    <recommendedName>
        <fullName evidence="8">Abasic site processing protein</fullName>
        <ecNumber evidence="8">3.4.-.-</ecNumber>
    </recommendedName>
</protein>
<dbReference type="PANTHER" id="PTHR13604:SF0">
    <property type="entry name" value="ABASIC SITE PROCESSING PROTEIN HMCES"/>
    <property type="match status" value="1"/>
</dbReference>
<evidence type="ECO:0000256" key="1">
    <source>
        <dbReference type="ARBA" id="ARBA00008136"/>
    </source>
</evidence>
<dbReference type="InterPro" id="IPR036590">
    <property type="entry name" value="SRAP-like"/>
</dbReference>
<keyword evidence="11" id="KW-1185">Reference proteome</keyword>
<dbReference type="GO" id="GO:0006508">
    <property type="term" value="P:proteolysis"/>
    <property type="evidence" value="ECO:0007669"/>
    <property type="project" value="UniProtKB-KW"/>
</dbReference>